<evidence type="ECO:0000313" key="2">
    <source>
        <dbReference type="Proteomes" id="UP001148786"/>
    </source>
</evidence>
<gene>
    <name evidence="1" type="ORF">NLJ89_g8250</name>
</gene>
<accession>A0A9W8JV20</accession>
<protein>
    <submittedName>
        <fullName evidence="1">Uncharacterized protein</fullName>
    </submittedName>
</protein>
<sequence length="475" mass="52403">MNILPTVVRYLEGSRSDPDLDTKTTAIILLCELMYSVHPEAFAAWFPTLISPLLSALKIADHLSRDLSAVALMALFLVGMELISDSFLRLLYPSIKSAVQALRPTILVLAAGRNISDELRSNLHSAGHLRRVLAVAREEEEGSTLDLKSIGFCASLPSGSHSTDISAASAHEQGLFCSIPFLASLPFCTPESTPDNDGDGDPTFTLDQQWMAYSAFIDSSLLTPGFGREMRAFILSLEDLNVLVLGSTLDNKVALHSQFAHIQYAARDAQRRLQLYSSRLVASIKVILTSAENTVTTAQTVSRSTTKRIDATKLDMAYRHTLTTFEILNRELAHLNGETYEAITTLESHINVLYELVYSEAFHEVQADVQEILSWLMTKFWGNRELLSHAHERLDVLRRVVASAKLMKGLVLDVQFRLEVLQIETDALCRQAEEPLLIGGPTPVEEVVRALREGCLTLKEQLGVARGQVVGSLGT</sequence>
<dbReference type="Proteomes" id="UP001148786">
    <property type="component" value="Unassembled WGS sequence"/>
</dbReference>
<reference evidence="1" key="1">
    <citation type="submission" date="2022-07" db="EMBL/GenBank/DDBJ databases">
        <title>Genome Sequence of Agrocybe chaxingu.</title>
        <authorList>
            <person name="Buettner E."/>
        </authorList>
    </citation>
    <scope>NUCLEOTIDE SEQUENCE</scope>
    <source>
        <strain evidence="1">MP-N11</strain>
    </source>
</reference>
<dbReference type="SUPFAM" id="SSF48371">
    <property type="entry name" value="ARM repeat"/>
    <property type="match status" value="1"/>
</dbReference>
<evidence type="ECO:0000313" key="1">
    <source>
        <dbReference type="EMBL" id="KAJ3503841.1"/>
    </source>
</evidence>
<dbReference type="OrthoDB" id="4179406at2759"/>
<proteinExistence type="predicted"/>
<dbReference type="AlphaFoldDB" id="A0A9W8JV20"/>
<dbReference type="InterPro" id="IPR016024">
    <property type="entry name" value="ARM-type_fold"/>
</dbReference>
<name>A0A9W8JV20_9AGAR</name>
<dbReference type="EMBL" id="JANKHO010001086">
    <property type="protein sequence ID" value="KAJ3503841.1"/>
    <property type="molecule type" value="Genomic_DNA"/>
</dbReference>
<organism evidence="1 2">
    <name type="scientific">Agrocybe chaxingu</name>
    <dbReference type="NCBI Taxonomy" id="84603"/>
    <lineage>
        <taxon>Eukaryota</taxon>
        <taxon>Fungi</taxon>
        <taxon>Dikarya</taxon>
        <taxon>Basidiomycota</taxon>
        <taxon>Agaricomycotina</taxon>
        <taxon>Agaricomycetes</taxon>
        <taxon>Agaricomycetidae</taxon>
        <taxon>Agaricales</taxon>
        <taxon>Agaricineae</taxon>
        <taxon>Strophariaceae</taxon>
        <taxon>Agrocybe</taxon>
    </lineage>
</organism>
<comment type="caution">
    <text evidence="1">The sequence shown here is derived from an EMBL/GenBank/DDBJ whole genome shotgun (WGS) entry which is preliminary data.</text>
</comment>
<keyword evidence="2" id="KW-1185">Reference proteome</keyword>